<dbReference type="AlphaFoldDB" id="A0A383R6R3"/>
<sequence length="378" mass="42065">MKFIEQLERWLPEMLALLEQSVNMDSPSTNKVLTDRMIDWYEDCFKKELGAVVERVPNDRYGDRLVIRVGSGPRNILLVGHADTVWPAGETKRRPFRVDSKRAYGPGVYDMKASLIQALFAIKILQFTNRLPEQLSIVLLINSDEEIGSPTSRQWIEFYARDCEAAFVLEPPMEPTGALKTARKGSGRFYLSVEGQAAHAGVNPESGVSAVEELAHQIIQLHRMSDPERGIHVNVGKISGGIGANVVADYAEADIDVRVRTMEDFNQFVERIYGLASIHPDVRLRLTGDMNRPPMERTDSIAKLYQIAREAAREQLNLELEETSTGGVSDGNFIAACGAPTLDGLGVRGDGAHSPSEFIWLHELPRRTALLASILERL</sequence>
<dbReference type="RefSeq" id="WP_138184725.1">
    <property type="nucleotide sequence ID" value="NZ_LS992241.1"/>
</dbReference>
<name>A0A383R6R3_PAEAL</name>
<proteinExistence type="predicted"/>
<dbReference type="Pfam" id="PF01546">
    <property type="entry name" value="Peptidase_M20"/>
    <property type="match status" value="1"/>
</dbReference>
<dbReference type="PANTHER" id="PTHR43808">
    <property type="entry name" value="ACETYLORNITHINE DEACETYLASE"/>
    <property type="match status" value="1"/>
</dbReference>
<evidence type="ECO:0000259" key="6">
    <source>
        <dbReference type="Pfam" id="PF07687"/>
    </source>
</evidence>
<dbReference type="InterPro" id="IPR002933">
    <property type="entry name" value="Peptidase_M20"/>
</dbReference>
<evidence type="ECO:0000256" key="3">
    <source>
        <dbReference type="ARBA" id="ARBA00022801"/>
    </source>
</evidence>
<accession>A0A383R6R3</accession>
<dbReference type="PIRSF" id="PIRSF037238">
    <property type="entry name" value="Carboxypeptidase_G2"/>
    <property type="match status" value="1"/>
</dbReference>
<comment type="cofactor">
    <cofactor evidence="1">
        <name>Zn(2+)</name>
        <dbReference type="ChEBI" id="CHEBI:29105"/>
    </cofactor>
</comment>
<dbReference type="PANTHER" id="PTHR43808:SF9">
    <property type="entry name" value="BLL0789 PROTEIN"/>
    <property type="match status" value="1"/>
</dbReference>
<dbReference type="EMBL" id="LS992241">
    <property type="protein sequence ID" value="SYX82341.1"/>
    <property type="molecule type" value="Genomic_DNA"/>
</dbReference>
<feature type="active site" description="Proton acceptor" evidence="5">
    <location>
        <position position="145"/>
    </location>
</feature>
<dbReference type="PROSITE" id="PS00758">
    <property type="entry name" value="ARGE_DAPE_CPG2_1"/>
    <property type="match status" value="1"/>
</dbReference>
<dbReference type="InterPro" id="IPR017150">
    <property type="entry name" value="Pept_M20_glutamate_carboxypep"/>
</dbReference>
<evidence type="ECO:0000256" key="5">
    <source>
        <dbReference type="PIRSR" id="PIRSR037238-1"/>
    </source>
</evidence>
<gene>
    <name evidence="7" type="ORF">PBLR_10763</name>
</gene>
<dbReference type="GO" id="GO:0046872">
    <property type="term" value="F:metal ion binding"/>
    <property type="evidence" value="ECO:0007669"/>
    <property type="project" value="UniProtKB-KW"/>
</dbReference>
<evidence type="ECO:0000313" key="8">
    <source>
        <dbReference type="Proteomes" id="UP000304148"/>
    </source>
</evidence>
<keyword evidence="4" id="KW-0862">Zinc</keyword>
<organism evidence="7 8">
    <name type="scientific">Paenibacillus alvei</name>
    <name type="common">Bacillus alvei</name>
    <dbReference type="NCBI Taxonomy" id="44250"/>
    <lineage>
        <taxon>Bacteria</taxon>
        <taxon>Bacillati</taxon>
        <taxon>Bacillota</taxon>
        <taxon>Bacilli</taxon>
        <taxon>Bacillales</taxon>
        <taxon>Paenibacillaceae</taxon>
        <taxon>Paenibacillus</taxon>
    </lineage>
</organism>
<dbReference type="GO" id="GO:0016787">
    <property type="term" value="F:hydrolase activity"/>
    <property type="evidence" value="ECO:0007669"/>
    <property type="project" value="UniProtKB-KW"/>
</dbReference>
<evidence type="ECO:0000256" key="2">
    <source>
        <dbReference type="ARBA" id="ARBA00022723"/>
    </source>
</evidence>
<dbReference type="Gene3D" id="3.30.70.360">
    <property type="match status" value="1"/>
</dbReference>
<dbReference type="InterPro" id="IPR036264">
    <property type="entry name" value="Bact_exopeptidase_dim_dom"/>
</dbReference>
<feature type="domain" description="Peptidase M20 dimerisation" evidence="6">
    <location>
        <begin position="181"/>
        <end position="274"/>
    </location>
</feature>
<evidence type="ECO:0000256" key="4">
    <source>
        <dbReference type="ARBA" id="ARBA00022833"/>
    </source>
</evidence>
<dbReference type="InterPro" id="IPR001261">
    <property type="entry name" value="ArgE/DapE_CS"/>
</dbReference>
<dbReference type="Proteomes" id="UP000304148">
    <property type="component" value="Chromosome"/>
</dbReference>
<dbReference type="InterPro" id="IPR050072">
    <property type="entry name" value="Peptidase_M20A"/>
</dbReference>
<dbReference type="InterPro" id="IPR011650">
    <property type="entry name" value="Peptidase_M20_dimer"/>
</dbReference>
<reference evidence="8" key="1">
    <citation type="submission" date="2018-08" db="EMBL/GenBank/DDBJ databases">
        <authorList>
            <person name="Chevrot R."/>
        </authorList>
    </citation>
    <scope>NUCLEOTIDE SEQUENCE [LARGE SCALE GENOMIC DNA]</scope>
</reference>
<evidence type="ECO:0000256" key="1">
    <source>
        <dbReference type="ARBA" id="ARBA00001947"/>
    </source>
</evidence>
<feature type="active site" evidence="5">
    <location>
        <position position="83"/>
    </location>
</feature>
<dbReference type="Pfam" id="PF07687">
    <property type="entry name" value="M20_dimer"/>
    <property type="match status" value="1"/>
</dbReference>
<keyword evidence="3" id="KW-0378">Hydrolase</keyword>
<dbReference type="CDD" id="cd03885">
    <property type="entry name" value="M20_CPDG2"/>
    <property type="match status" value="1"/>
</dbReference>
<dbReference type="SUPFAM" id="SSF53187">
    <property type="entry name" value="Zn-dependent exopeptidases"/>
    <property type="match status" value="1"/>
</dbReference>
<dbReference type="SUPFAM" id="SSF55031">
    <property type="entry name" value="Bacterial exopeptidase dimerisation domain"/>
    <property type="match status" value="1"/>
</dbReference>
<dbReference type="Gene3D" id="3.40.630.10">
    <property type="entry name" value="Zn peptidases"/>
    <property type="match status" value="1"/>
</dbReference>
<protein>
    <recommendedName>
        <fullName evidence="6">Peptidase M20 dimerisation domain-containing protein</fullName>
    </recommendedName>
</protein>
<evidence type="ECO:0000313" key="7">
    <source>
        <dbReference type="EMBL" id="SYX82341.1"/>
    </source>
</evidence>
<keyword evidence="2" id="KW-0479">Metal-binding</keyword>